<dbReference type="STRING" id="500610.SAMN02799615_01080"/>
<protein>
    <submittedName>
        <fullName evidence="2">C-terminal processing protease CtpA/Prc, contains a PDZ domain</fullName>
    </submittedName>
</protein>
<dbReference type="AlphaFoldDB" id="A0A1I2AQ08"/>
<dbReference type="EMBL" id="FONH01000002">
    <property type="protein sequence ID" value="SFE45073.1"/>
    <property type="molecule type" value="Genomic_DNA"/>
</dbReference>
<feature type="chain" id="PRO_5011446923" evidence="1">
    <location>
        <begin position="21"/>
        <end position="608"/>
    </location>
</feature>
<dbReference type="Proteomes" id="UP000199477">
    <property type="component" value="Unassembled WGS sequence"/>
</dbReference>
<sequence length="608" mass="67465">MKMLRTLGLLLFLATATAGATGADTDRGAHDARQVAAFARLYGVVRHFHPGDAVQEVDWNRFAVYGVQQVQAAPDRQAEGQVLRELFMPIAAGVQILPAWQPYPPVPPPTRDPSRILWQHRGYADGVSPYTNYQAKRTHRAGVAASIPATPTPPGSDYDAPDAVLYPLPEVLGRVVDFPLGNGWKARVPLDLAPADALVTPAQRAALDVLKARMAQSVPEPAEGLALTPAQREADVVVAWNVYRHFYPYWMDVDVDWDAQLLPLLREANRPADRGEHRDLLRHLVSLVQDGHGMVLDRLRKQTGLQILVDTFEGRLVVTDSRDPGVQPGDRIVAVNGEPARRWLARQTRLASGSPQFRPQRALDELAYGARNTAIALRLERGGRYLDITLHYDRTTVTDMHSAVLPAPIAQLRPRVWYVDLSRVVRADLQPYMDRLVYADAVLFDMRQYPKDVAVTFDLLGQLIDHEEHAKWAHMAFVDGPYQQVSGYDSQGWDLQPLAPRFRGRRVFLSGPDTLSFGDSVLSYVDDEHLGLIVGSRTAGTSGDLQSFVVPGNYLLRFSGLRVTRHDGHTPIHLVGTAPDVWAVQTIAGFRAGRDEVIERALQAVDAR</sequence>
<organism evidence="2 3">
    <name type="scientific">Dyella marensis</name>
    <dbReference type="NCBI Taxonomy" id="500610"/>
    <lineage>
        <taxon>Bacteria</taxon>
        <taxon>Pseudomonadati</taxon>
        <taxon>Pseudomonadota</taxon>
        <taxon>Gammaproteobacteria</taxon>
        <taxon>Lysobacterales</taxon>
        <taxon>Rhodanobacteraceae</taxon>
        <taxon>Dyella</taxon>
    </lineage>
</organism>
<dbReference type="SUPFAM" id="SSF52096">
    <property type="entry name" value="ClpP/crotonase"/>
    <property type="match status" value="1"/>
</dbReference>
<keyword evidence="3" id="KW-1185">Reference proteome</keyword>
<dbReference type="InterPro" id="IPR029045">
    <property type="entry name" value="ClpP/crotonase-like_dom_sf"/>
</dbReference>
<keyword evidence="2" id="KW-0378">Hydrolase</keyword>
<accession>A0A1I2AQ08</accession>
<keyword evidence="1" id="KW-0732">Signal</keyword>
<dbReference type="Gene3D" id="2.30.42.10">
    <property type="match status" value="1"/>
</dbReference>
<evidence type="ECO:0000313" key="2">
    <source>
        <dbReference type="EMBL" id="SFE45073.1"/>
    </source>
</evidence>
<dbReference type="Gene3D" id="3.90.226.10">
    <property type="entry name" value="2-enoyl-CoA Hydratase, Chain A, domain 1"/>
    <property type="match status" value="1"/>
</dbReference>
<evidence type="ECO:0000256" key="1">
    <source>
        <dbReference type="SAM" id="SignalP"/>
    </source>
</evidence>
<dbReference type="GO" id="GO:0008233">
    <property type="term" value="F:peptidase activity"/>
    <property type="evidence" value="ECO:0007669"/>
    <property type="project" value="UniProtKB-KW"/>
</dbReference>
<proteinExistence type="predicted"/>
<feature type="signal peptide" evidence="1">
    <location>
        <begin position="1"/>
        <end position="20"/>
    </location>
</feature>
<keyword evidence="2" id="KW-0645">Protease</keyword>
<evidence type="ECO:0000313" key="3">
    <source>
        <dbReference type="Proteomes" id="UP000199477"/>
    </source>
</evidence>
<dbReference type="InterPro" id="IPR036034">
    <property type="entry name" value="PDZ_sf"/>
</dbReference>
<reference evidence="3" key="1">
    <citation type="submission" date="2016-10" db="EMBL/GenBank/DDBJ databases">
        <authorList>
            <person name="Varghese N."/>
            <person name="Submissions S."/>
        </authorList>
    </citation>
    <scope>NUCLEOTIDE SEQUENCE [LARGE SCALE GENOMIC DNA]</scope>
    <source>
        <strain evidence="3">UNC178MFTsu3.1</strain>
    </source>
</reference>
<name>A0A1I2AQ08_9GAMM</name>
<dbReference type="GO" id="GO:0006508">
    <property type="term" value="P:proteolysis"/>
    <property type="evidence" value="ECO:0007669"/>
    <property type="project" value="UniProtKB-KW"/>
</dbReference>
<gene>
    <name evidence="2" type="ORF">SAMN02799615_01080</name>
</gene>
<dbReference type="RefSeq" id="WP_026636367.1">
    <property type="nucleotide sequence ID" value="NZ_FONH01000002.1"/>
</dbReference>